<dbReference type="InterPro" id="IPR018881">
    <property type="entry name" value="C2orf69_mit"/>
</dbReference>
<organism evidence="1 2">
    <name type="scientific">Castilleja foliolosa</name>
    <dbReference type="NCBI Taxonomy" id="1961234"/>
    <lineage>
        <taxon>Eukaryota</taxon>
        <taxon>Viridiplantae</taxon>
        <taxon>Streptophyta</taxon>
        <taxon>Embryophyta</taxon>
        <taxon>Tracheophyta</taxon>
        <taxon>Spermatophyta</taxon>
        <taxon>Magnoliopsida</taxon>
        <taxon>eudicotyledons</taxon>
        <taxon>Gunneridae</taxon>
        <taxon>Pentapetalae</taxon>
        <taxon>asterids</taxon>
        <taxon>lamiids</taxon>
        <taxon>Lamiales</taxon>
        <taxon>Orobanchaceae</taxon>
        <taxon>Pedicularideae</taxon>
        <taxon>Castillejinae</taxon>
        <taxon>Castilleja</taxon>
    </lineage>
</organism>
<proteinExistence type="predicted"/>
<dbReference type="PANTHER" id="PTHR31296:SF1">
    <property type="entry name" value="MITOCHONDRIAL PROTEIN C2ORF69"/>
    <property type="match status" value="1"/>
</dbReference>
<dbReference type="PANTHER" id="PTHR31296">
    <property type="entry name" value="UPF0565 PROTEIN C2ORF69"/>
    <property type="match status" value="1"/>
</dbReference>
<gene>
    <name evidence="1" type="ORF">CASFOL_041762</name>
</gene>
<evidence type="ECO:0000313" key="1">
    <source>
        <dbReference type="EMBL" id="KAL3613688.1"/>
    </source>
</evidence>
<dbReference type="Pfam" id="PF10561">
    <property type="entry name" value="C2orf69"/>
    <property type="match status" value="1"/>
</dbReference>
<comment type="caution">
    <text evidence="1">The sequence shown here is derived from an EMBL/GenBank/DDBJ whole genome shotgun (WGS) entry which is preliminary data.</text>
</comment>
<reference evidence="2" key="1">
    <citation type="journal article" date="2024" name="IScience">
        <title>Strigolactones Initiate the Formation of Haustorium-like Structures in Castilleja.</title>
        <authorList>
            <person name="Buerger M."/>
            <person name="Peterson D."/>
            <person name="Chory J."/>
        </authorList>
    </citation>
    <scope>NUCLEOTIDE SEQUENCE [LARGE SCALE GENOMIC DNA]</scope>
</reference>
<dbReference type="AlphaFoldDB" id="A0ABD3B8L2"/>
<dbReference type="Proteomes" id="UP001632038">
    <property type="component" value="Unassembled WGS sequence"/>
</dbReference>
<sequence>MDRWIGVLKIQLNPNSSTFYRVAASLCLSSSPKNLAVPSGNAIFFSGDRVEGTENPVIERLSDPQAIAEILVSKFGGSINAFVVEAPIFNGPFAVYKDFIPSVNENGEPKSYDATEFPASTSLVLLLSKFLAEAKNVILGKQKEPYETDSSSSFSCKPKTAFLGFSKGGIILNQLISEFAQPTKTQAQAQSNTNEFERIIPTSIDRLFKSLAEIHYVDVGLNTKGAYINDKDVIGRVSEKIASRDFGIRFVFHGTPRQWFDERRVWIRKEKDGLVGLLKAGARRDNMMGKLQFRERLYFPHQLADLQMHFEIIDFMDQKTNNILVLALHQNISRMGMFMSFMGKGLPTAQMLSLVMGTLHKQFIEKDIKSLQEFHIAILDIFSTVNSALPGKHYDVPSPKEVEACFQEWKEANESEKRKIFIDFMKRKVSLSRLDDSTLITGIVTPPAAMAAKRAGESLPQLKLIKMIPDVIFVPSATIMALVSVKLSRKMFLGNMAS</sequence>
<evidence type="ECO:0000313" key="2">
    <source>
        <dbReference type="Proteomes" id="UP001632038"/>
    </source>
</evidence>
<protein>
    <submittedName>
        <fullName evidence="1">Uncharacterized protein</fullName>
    </submittedName>
</protein>
<name>A0ABD3B8L2_9LAMI</name>
<keyword evidence="2" id="KW-1185">Reference proteome</keyword>
<accession>A0ABD3B8L2</accession>
<dbReference type="EMBL" id="JAVIJP010000107">
    <property type="protein sequence ID" value="KAL3613688.1"/>
    <property type="molecule type" value="Genomic_DNA"/>
</dbReference>